<dbReference type="InterPro" id="IPR045121">
    <property type="entry name" value="CoAse"/>
</dbReference>
<name>A0ABT4D072_9CLOT</name>
<dbReference type="Pfam" id="PF00293">
    <property type="entry name" value="NUDIX"/>
    <property type="match status" value="1"/>
</dbReference>
<dbReference type="SUPFAM" id="SSF55811">
    <property type="entry name" value="Nudix"/>
    <property type="match status" value="1"/>
</dbReference>
<keyword evidence="3" id="KW-0479">Metal-binding</keyword>
<evidence type="ECO:0000256" key="4">
    <source>
        <dbReference type="ARBA" id="ARBA00022801"/>
    </source>
</evidence>
<evidence type="ECO:0000256" key="1">
    <source>
        <dbReference type="ARBA" id="ARBA00001936"/>
    </source>
</evidence>
<dbReference type="PANTHER" id="PTHR12992">
    <property type="entry name" value="NUDIX HYDROLASE"/>
    <property type="match status" value="1"/>
</dbReference>
<evidence type="ECO:0000256" key="5">
    <source>
        <dbReference type="ARBA" id="ARBA00022842"/>
    </source>
</evidence>
<evidence type="ECO:0000256" key="6">
    <source>
        <dbReference type="ARBA" id="ARBA00023211"/>
    </source>
</evidence>
<gene>
    <name evidence="8" type="ORF">OW763_09835</name>
</gene>
<comment type="cofactor">
    <cofactor evidence="2">
        <name>Mg(2+)</name>
        <dbReference type="ChEBI" id="CHEBI:18420"/>
    </cofactor>
</comment>
<evidence type="ECO:0000256" key="3">
    <source>
        <dbReference type="ARBA" id="ARBA00022723"/>
    </source>
</evidence>
<dbReference type="PROSITE" id="PS51462">
    <property type="entry name" value="NUDIX"/>
    <property type="match status" value="1"/>
</dbReference>
<dbReference type="CDD" id="cd03426">
    <property type="entry name" value="NUDIX_CoAse_Nudt7"/>
    <property type="match status" value="1"/>
</dbReference>
<dbReference type="PROSITE" id="PS00893">
    <property type="entry name" value="NUDIX_BOX"/>
    <property type="match status" value="1"/>
</dbReference>
<reference evidence="8" key="1">
    <citation type="submission" date="2022-12" db="EMBL/GenBank/DDBJ databases">
        <authorList>
            <person name="Wang J."/>
        </authorList>
    </citation>
    <scope>NUCLEOTIDE SEQUENCE</scope>
    <source>
        <strain evidence="8">HY-45-18</strain>
    </source>
</reference>
<dbReference type="RefSeq" id="WP_268040945.1">
    <property type="nucleotide sequence ID" value="NZ_JAPQER010000003.1"/>
</dbReference>
<evidence type="ECO:0000313" key="9">
    <source>
        <dbReference type="Proteomes" id="UP001078443"/>
    </source>
</evidence>
<comment type="caution">
    <text evidence="8">The sequence shown here is derived from an EMBL/GenBank/DDBJ whole genome shotgun (WGS) entry which is preliminary data.</text>
</comment>
<keyword evidence="4" id="KW-0378">Hydrolase</keyword>
<protein>
    <submittedName>
        <fullName evidence="8">CoA pyrophosphatase</fullName>
    </submittedName>
</protein>
<dbReference type="InterPro" id="IPR000086">
    <property type="entry name" value="NUDIX_hydrolase_dom"/>
</dbReference>
<keyword evidence="9" id="KW-1185">Reference proteome</keyword>
<evidence type="ECO:0000313" key="8">
    <source>
        <dbReference type="EMBL" id="MCY6484639.1"/>
    </source>
</evidence>
<dbReference type="Proteomes" id="UP001078443">
    <property type="component" value="Unassembled WGS sequence"/>
</dbReference>
<proteinExistence type="predicted"/>
<evidence type="ECO:0000259" key="7">
    <source>
        <dbReference type="PROSITE" id="PS51462"/>
    </source>
</evidence>
<dbReference type="InterPro" id="IPR015797">
    <property type="entry name" value="NUDIX_hydrolase-like_dom_sf"/>
</dbReference>
<evidence type="ECO:0000256" key="2">
    <source>
        <dbReference type="ARBA" id="ARBA00001946"/>
    </source>
</evidence>
<organism evidence="8 9">
    <name type="scientific">Clostridium aestuarii</name>
    <dbReference type="NCBI Taxonomy" id="338193"/>
    <lineage>
        <taxon>Bacteria</taxon>
        <taxon>Bacillati</taxon>
        <taxon>Bacillota</taxon>
        <taxon>Clostridia</taxon>
        <taxon>Eubacteriales</taxon>
        <taxon>Clostridiaceae</taxon>
        <taxon>Clostridium</taxon>
    </lineage>
</organism>
<dbReference type="PANTHER" id="PTHR12992:SF11">
    <property type="entry name" value="MITOCHONDRIAL COENZYME A DIPHOSPHATASE NUDT8"/>
    <property type="match status" value="1"/>
</dbReference>
<dbReference type="Gene3D" id="3.90.79.10">
    <property type="entry name" value="Nucleoside Triphosphate Pyrophosphohydrolase"/>
    <property type="match status" value="1"/>
</dbReference>
<accession>A0ABT4D072</accession>
<feature type="domain" description="Nudix hydrolase" evidence="7">
    <location>
        <begin position="19"/>
        <end position="150"/>
    </location>
</feature>
<dbReference type="InterPro" id="IPR020084">
    <property type="entry name" value="NUDIX_hydrolase_CS"/>
</dbReference>
<comment type="cofactor">
    <cofactor evidence="1">
        <name>Mn(2+)</name>
        <dbReference type="ChEBI" id="CHEBI:29035"/>
    </cofactor>
</comment>
<dbReference type="EMBL" id="JAPQER010000003">
    <property type="protein sequence ID" value="MCY6484639.1"/>
    <property type="molecule type" value="Genomic_DNA"/>
</dbReference>
<sequence length="197" mass="23272">MESIRKIFNDRKIKPIGEYRKSAVMVLLVEENNELYIVFEKRALTLKHQPGDISLPGGMIEKNETSREAAVRETIEELNVKKSDIEVIGQMDYFISPYSSIMYPFIGQLHTKDIKPNKDEVEHIFTVPLKFFLENQPACHKFKIKPHFQEDFPFELIYGGKNYKFSTKEYNQYFYKYKDYVIWGFTALIIKSFVDTL</sequence>
<keyword evidence="6" id="KW-0464">Manganese</keyword>
<keyword evidence="5" id="KW-0460">Magnesium</keyword>